<reference evidence="1 2" key="2">
    <citation type="submission" date="2018-11" db="EMBL/GenBank/DDBJ databases">
        <authorList>
            <consortium name="Pathogen Informatics"/>
        </authorList>
    </citation>
    <scope>NUCLEOTIDE SEQUENCE [LARGE SCALE GENOMIC DNA]</scope>
</reference>
<accession>A0A183J7I9</accession>
<dbReference type="Proteomes" id="UP000270296">
    <property type="component" value="Unassembled WGS sequence"/>
</dbReference>
<sequence>MNSTGRIIAFCVFTSEEIEIVSTLHRISEAHKTDGFMNDKPLQQRRLQAARSAASTFYDQAARTELEQSTPTMTTKITTDVRIRPLWITAPDLNIGLFR</sequence>
<dbReference type="AlphaFoldDB" id="A0A183J7I9"/>
<evidence type="ECO:0000313" key="2">
    <source>
        <dbReference type="Proteomes" id="UP000270296"/>
    </source>
</evidence>
<protein>
    <submittedName>
        <fullName evidence="3">Kinesin motor domain-containing protein</fullName>
    </submittedName>
</protein>
<keyword evidence="2" id="KW-1185">Reference proteome</keyword>
<dbReference type="EMBL" id="UZAM01016464">
    <property type="protein sequence ID" value="VDP43344.1"/>
    <property type="molecule type" value="Genomic_DNA"/>
</dbReference>
<organism evidence="3">
    <name type="scientific">Soboliphyme baturini</name>
    <dbReference type="NCBI Taxonomy" id="241478"/>
    <lineage>
        <taxon>Eukaryota</taxon>
        <taxon>Metazoa</taxon>
        <taxon>Ecdysozoa</taxon>
        <taxon>Nematoda</taxon>
        <taxon>Enoplea</taxon>
        <taxon>Dorylaimia</taxon>
        <taxon>Dioctophymatida</taxon>
        <taxon>Dioctophymatoidea</taxon>
        <taxon>Soboliphymatidae</taxon>
        <taxon>Soboliphyme</taxon>
    </lineage>
</organism>
<evidence type="ECO:0000313" key="1">
    <source>
        <dbReference type="EMBL" id="VDP43344.1"/>
    </source>
</evidence>
<name>A0A183J7I9_9BILA</name>
<evidence type="ECO:0000313" key="3">
    <source>
        <dbReference type="WBParaSite" id="SBAD_0001223301-mRNA-1"/>
    </source>
</evidence>
<gene>
    <name evidence="1" type="ORF">SBAD_LOCUS11835</name>
</gene>
<proteinExistence type="predicted"/>
<reference evidence="3" key="1">
    <citation type="submission" date="2016-06" db="UniProtKB">
        <authorList>
            <consortium name="WormBaseParasite"/>
        </authorList>
    </citation>
    <scope>IDENTIFICATION</scope>
</reference>
<dbReference type="WBParaSite" id="SBAD_0001223301-mRNA-1">
    <property type="protein sequence ID" value="SBAD_0001223301-mRNA-1"/>
    <property type="gene ID" value="SBAD_0001223301"/>
</dbReference>